<feature type="compositionally biased region" description="Basic and acidic residues" evidence="7">
    <location>
        <begin position="799"/>
        <end position="810"/>
    </location>
</feature>
<dbReference type="Pfam" id="PF00168">
    <property type="entry name" value="C2"/>
    <property type="match status" value="2"/>
</dbReference>
<evidence type="ECO:0000256" key="5">
    <source>
        <dbReference type="ARBA" id="ARBA00023136"/>
    </source>
</evidence>
<feature type="compositionally biased region" description="Basic and acidic residues" evidence="7">
    <location>
        <begin position="173"/>
        <end position="190"/>
    </location>
</feature>
<dbReference type="FunFam" id="2.60.40.150:FF:000040">
    <property type="entry name" value="synaptotagmin-like protein 2 isoform X2"/>
    <property type="match status" value="1"/>
</dbReference>
<dbReference type="EMBL" id="JAOPHQ010006708">
    <property type="protein sequence ID" value="KAK0130585.1"/>
    <property type="molecule type" value="Genomic_DNA"/>
</dbReference>
<organism evidence="10 11">
    <name type="scientific">Merluccius polli</name>
    <name type="common">Benguela hake</name>
    <name type="synonym">Merluccius cadenati</name>
    <dbReference type="NCBI Taxonomy" id="89951"/>
    <lineage>
        <taxon>Eukaryota</taxon>
        <taxon>Metazoa</taxon>
        <taxon>Chordata</taxon>
        <taxon>Craniata</taxon>
        <taxon>Vertebrata</taxon>
        <taxon>Euteleostomi</taxon>
        <taxon>Actinopterygii</taxon>
        <taxon>Neopterygii</taxon>
        <taxon>Teleostei</taxon>
        <taxon>Neoteleostei</taxon>
        <taxon>Acanthomorphata</taxon>
        <taxon>Zeiogadaria</taxon>
        <taxon>Gadariae</taxon>
        <taxon>Gadiformes</taxon>
        <taxon>Gadoidei</taxon>
        <taxon>Merlucciidae</taxon>
        <taxon>Merluccius</taxon>
    </lineage>
</organism>
<dbReference type="InterPro" id="IPR000008">
    <property type="entry name" value="C2_dom"/>
</dbReference>
<dbReference type="GO" id="GO:0031267">
    <property type="term" value="F:small GTPase binding"/>
    <property type="evidence" value="ECO:0007669"/>
    <property type="project" value="InterPro"/>
</dbReference>
<feature type="compositionally biased region" description="Low complexity" evidence="7">
    <location>
        <begin position="677"/>
        <end position="688"/>
    </location>
</feature>
<dbReference type="GO" id="GO:0070382">
    <property type="term" value="C:exocytic vesicle"/>
    <property type="evidence" value="ECO:0007669"/>
    <property type="project" value="TreeGrafter"/>
</dbReference>
<evidence type="ECO:0000313" key="10">
    <source>
        <dbReference type="EMBL" id="KAK0130585.1"/>
    </source>
</evidence>
<feature type="region of interest" description="Disordered" evidence="7">
    <location>
        <begin position="572"/>
        <end position="697"/>
    </location>
</feature>
<feature type="compositionally biased region" description="Basic and acidic residues" evidence="7">
    <location>
        <begin position="865"/>
        <end position="874"/>
    </location>
</feature>
<dbReference type="PANTHER" id="PTHR45716:SF5">
    <property type="entry name" value="SYNAPTOTAGMIN-LIKE PROTEIN 2"/>
    <property type="match status" value="1"/>
</dbReference>
<feature type="region of interest" description="Disordered" evidence="7">
    <location>
        <begin position="118"/>
        <end position="213"/>
    </location>
</feature>
<reference evidence="10" key="1">
    <citation type="journal article" date="2023" name="Front. Mar. Sci.">
        <title>A new Merluccius polli reference genome to investigate the effects of global change in West African waters.</title>
        <authorList>
            <person name="Mateo J.L."/>
            <person name="Blanco-Fernandez C."/>
            <person name="Garcia-Vazquez E."/>
            <person name="Machado-Schiaffino G."/>
        </authorList>
    </citation>
    <scope>NUCLEOTIDE SEQUENCE</scope>
    <source>
        <strain evidence="10">C29</strain>
        <tissue evidence="10">Fin</tissue>
    </source>
</reference>
<sequence>MIDLSFLTEEEQETILCVLQRDAQLKKAEEERVKNLQRSGNDRRLLKYLSGDWFYETKSLRHQDRIHGCDIIRASIRPKHRPLTLLELSQILPEKPSFVASGNQEVFIPPELCGLFHQDPNHRRDETWSSYESSHEAPTSNLQSPTKQQRQNPFNSETLAPNRPPGRSESTSSEDKEPPLDEEHAGHEEPLSPAEFPLSRATNLNPEPLQSIPEEATYTSTPFPIYQRTSLFHASQDCASQAPCSSPRGILKVLPNQDSLTPPRVVPQGPPDRDSAAEDAPPAGRDALEKQVRFCPAAGQGVPQQGAKEPWEHSLLDADQGSPSVENDAGERRPPPRQNQVTLCPKEISVLKPDVGPHQVPGDLSEHCHDRFPQVSILLSTEQEAGKASYPEKGTEEEAPSQARSRQWFKMGAGDPIMSQPLVEAASDITPTTNDGSQKPLHTASPKPRSRLLWIFNKVEAKDHDTKEEDSREEEIVDNSIKPQISQTAAICVPLDNQINPAWDDEEVKSPVPTEVRSLPLTAIQNSVIEDGVTSSVGTGSDPQQEPTESKEDVAKKLSNLKAFWESGPKLITTRDQAMKDNAKKTSAKASSHDSTGSMVENLPPGTESTQLCGPAQSDDETFPQETKSSNLWMDVPKQDGTYRAHPILVNDETDESLAGSVKDFQENSPTGRETCSPLLPSQDQSSPPEDKPTEITDLQKYFWEKDYSVPKIIVSKVKEESSSADHFSPDQSEEVYSSHPDPDEEAEDAHVVSHTEPMIGKGFVTKSLGKLQSSKLSHESEFSPSHERPLSPRCQSPRSRDSSDDELRRSPSKTCHPKVLVRESSLPRGSGVEGSPLKTFSIDIALEPKDHKEEGKWPTPAPRQRTDPSHEAKATGSTGIPREEIISPSPRLPPQDCEKQTPAGSSGMFAAPTPLARSFIPDDYQHYLGSPEKAHLPPFEKSEESTVDSSPVPVLDTQSKPRRPLRRQAVTYGKDMIEGSHSRIRSWIAQNAGSSSDQDKTTSARSDSRPRSGSYDDDDDCSPVRSALQPISMSKSLENLGVRSEEDKSQSNPQLNLSLDDVGAVAPSASLLPDSLEARRMSKSVPALQLEEVDSDGPFDTKPRRRTASVVSNLSLSSGLASMSSVSGSVTSINHGEGGDVEVQGSVQFAVNYVQKLGELQIFVVHCRDLAVAEPKKSRSDPYVKCYLVPDKTKLGKRKTSVKKRTLNPTYNEILRFKILMEVLKMQKLNISVWHNDTFGRNSFLGEINLDLSEWDFGNTQINEYTLTPRTLTPSQLPSPPAVRSQPAAAKRGQMRVALRYLPQLTHRKKTSKMETGEVQIWVKDCKDLPPARGVIIDPFVKCAVLPDTSKKSRQKTRVVKRTANPMFNHTMVYDGFRPEDLREACAEITVWDHDRLNNHIIGGVRLGLGTGKSYGAAVDWMESTGPETSLWEKMMSSDGEWVEDILPLRTFVVAKSMAK</sequence>
<name>A0AA47LZ05_MERPO</name>
<evidence type="ECO:0000256" key="6">
    <source>
        <dbReference type="ARBA" id="ARBA00072164"/>
    </source>
</evidence>
<feature type="compositionally biased region" description="Basic and acidic residues" evidence="7">
    <location>
        <begin position="847"/>
        <end position="857"/>
    </location>
</feature>
<feature type="domain" description="C2" evidence="8">
    <location>
        <begin position="1144"/>
        <end position="1266"/>
    </location>
</feature>
<evidence type="ECO:0000256" key="4">
    <source>
        <dbReference type="ARBA" id="ARBA00022737"/>
    </source>
</evidence>
<evidence type="ECO:0000259" key="8">
    <source>
        <dbReference type="PROSITE" id="PS50004"/>
    </source>
</evidence>
<feature type="domain" description="C2" evidence="8">
    <location>
        <begin position="1292"/>
        <end position="1423"/>
    </location>
</feature>
<dbReference type="GO" id="GO:0006886">
    <property type="term" value="P:intracellular protein transport"/>
    <property type="evidence" value="ECO:0007669"/>
    <property type="project" value="InterPro"/>
</dbReference>
<keyword evidence="5" id="KW-0472">Membrane</keyword>
<comment type="subcellular location">
    <subcellularLocation>
        <location evidence="1">Cell membrane</location>
    </subcellularLocation>
</comment>
<feature type="compositionally biased region" description="Low complexity" evidence="7">
    <location>
        <begin position="767"/>
        <end position="776"/>
    </location>
</feature>
<keyword evidence="2" id="KW-1003">Cell membrane</keyword>
<feature type="region of interest" description="Disordered" evidence="7">
    <location>
        <begin position="1271"/>
        <end position="1290"/>
    </location>
</feature>
<dbReference type="PROSITE" id="PS50916">
    <property type="entry name" value="RABBD"/>
    <property type="match status" value="1"/>
</dbReference>
<evidence type="ECO:0000256" key="1">
    <source>
        <dbReference type="ARBA" id="ARBA00004236"/>
    </source>
</evidence>
<evidence type="ECO:0000256" key="3">
    <source>
        <dbReference type="ARBA" id="ARBA00022483"/>
    </source>
</evidence>
<feature type="domain" description="RabBD" evidence="9">
    <location>
        <begin position="1"/>
        <end position="57"/>
    </location>
</feature>
<dbReference type="FunFam" id="2.60.40.150:FF:000006">
    <property type="entry name" value="Synaptotagmin-like 5, isoform CRA_a"/>
    <property type="match status" value="1"/>
</dbReference>
<dbReference type="InterPro" id="IPR010911">
    <property type="entry name" value="Rab_BD"/>
</dbReference>
<keyword evidence="4" id="KW-0677">Repeat</keyword>
<keyword evidence="3" id="KW-0268">Exocytosis</keyword>
<dbReference type="Gene3D" id="2.60.40.150">
    <property type="entry name" value="C2 domain"/>
    <property type="match status" value="2"/>
</dbReference>
<feature type="region of interest" description="Disordered" evidence="7">
    <location>
        <begin position="382"/>
        <end position="404"/>
    </location>
</feature>
<protein>
    <recommendedName>
        <fullName evidence="6">Synaptotagmin-like protein 2</fullName>
    </recommendedName>
</protein>
<comment type="caution">
    <text evidence="10">The sequence shown here is derived from an EMBL/GenBank/DDBJ whole genome shotgun (WGS) entry which is preliminary data.</text>
</comment>
<feature type="region of interest" description="Disordered" evidence="7">
    <location>
        <begin position="719"/>
        <end position="1061"/>
    </location>
</feature>
<evidence type="ECO:0000256" key="7">
    <source>
        <dbReference type="SAM" id="MobiDB-lite"/>
    </source>
</evidence>
<dbReference type="InterPro" id="IPR035892">
    <property type="entry name" value="C2_domain_sf"/>
</dbReference>
<dbReference type="Proteomes" id="UP001174136">
    <property type="component" value="Unassembled WGS sequence"/>
</dbReference>
<feature type="compositionally biased region" description="Polar residues" evidence="7">
    <location>
        <begin position="530"/>
        <end position="547"/>
    </location>
</feature>
<feature type="compositionally biased region" description="Polar residues" evidence="7">
    <location>
        <begin position="588"/>
        <end position="599"/>
    </location>
</feature>
<feature type="compositionally biased region" description="Basic and acidic residues" evidence="7">
    <location>
        <begin position="998"/>
        <end position="1011"/>
    </location>
</feature>
<dbReference type="GO" id="GO:0005886">
    <property type="term" value="C:plasma membrane"/>
    <property type="evidence" value="ECO:0007669"/>
    <property type="project" value="UniProtKB-SubCell"/>
</dbReference>
<keyword evidence="11" id="KW-1185">Reference proteome</keyword>
<feature type="region of interest" description="Disordered" evidence="7">
    <location>
        <begin position="249"/>
        <end position="343"/>
    </location>
</feature>
<accession>A0AA47LZ05</accession>
<feature type="compositionally biased region" description="Basic and acidic residues" evidence="7">
    <location>
        <begin position="933"/>
        <end position="945"/>
    </location>
</feature>
<dbReference type="GO" id="GO:0006887">
    <property type="term" value="P:exocytosis"/>
    <property type="evidence" value="ECO:0007669"/>
    <property type="project" value="UniProtKB-KW"/>
</dbReference>
<dbReference type="PROSITE" id="PS50004">
    <property type="entry name" value="C2"/>
    <property type="match status" value="2"/>
</dbReference>
<dbReference type="SMART" id="SM00239">
    <property type="entry name" value="C2"/>
    <property type="match status" value="2"/>
</dbReference>
<dbReference type="GO" id="GO:0042043">
    <property type="term" value="F:neurexin family protein binding"/>
    <property type="evidence" value="ECO:0007669"/>
    <property type="project" value="TreeGrafter"/>
</dbReference>
<dbReference type="PANTHER" id="PTHR45716">
    <property type="entry name" value="BITESIZE, ISOFORM I"/>
    <property type="match status" value="1"/>
</dbReference>
<evidence type="ECO:0000256" key="2">
    <source>
        <dbReference type="ARBA" id="ARBA00022475"/>
    </source>
</evidence>
<feature type="compositionally biased region" description="Polar residues" evidence="7">
    <location>
        <begin position="128"/>
        <end position="159"/>
    </location>
</feature>
<proteinExistence type="predicted"/>
<dbReference type="CDD" id="cd04020">
    <property type="entry name" value="C2B_SLP_1-2-3-4"/>
    <property type="match status" value="1"/>
</dbReference>
<feature type="region of interest" description="Disordered" evidence="7">
    <location>
        <begin position="530"/>
        <end position="555"/>
    </location>
</feature>
<gene>
    <name evidence="10" type="primary">Sytl2_0</name>
    <name evidence="10" type="ORF">N1851_035176</name>
</gene>
<evidence type="ECO:0000259" key="9">
    <source>
        <dbReference type="PROSITE" id="PS50916"/>
    </source>
</evidence>
<dbReference type="CDD" id="cd08393">
    <property type="entry name" value="C2A_SLP-1_2"/>
    <property type="match status" value="1"/>
</dbReference>
<evidence type="ECO:0000313" key="11">
    <source>
        <dbReference type="Proteomes" id="UP001174136"/>
    </source>
</evidence>
<dbReference type="Gene3D" id="6.10.250.3000">
    <property type="match status" value="1"/>
</dbReference>
<dbReference type="InterPro" id="IPR043567">
    <property type="entry name" value="SYTL1-5_C2B"/>
</dbReference>
<dbReference type="SUPFAM" id="SSF49562">
    <property type="entry name" value="C2 domain (Calcium/lipid-binding domain, CaLB)"/>
    <property type="match status" value="2"/>
</dbReference>
<feature type="compositionally biased region" description="Basic and acidic residues" evidence="7">
    <location>
        <begin position="777"/>
        <end position="791"/>
    </location>
</feature>